<dbReference type="PANTHER" id="PTHR35024:SF4">
    <property type="entry name" value="POLYMER-FORMING CYTOSKELETAL PROTEIN"/>
    <property type="match status" value="1"/>
</dbReference>
<name>A0A7D9H4G8_9GAMM</name>
<evidence type="ECO:0000256" key="2">
    <source>
        <dbReference type="SAM" id="MobiDB-lite"/>
    </source>
</evidence>
<gene>
    <name evidence="3" type="ORF">JTBM06_V1_530002</name>
</gene>
<dbReference type="Pfam" id="PF04519">
    <property type="entry name" value="Bactofilin"/>
    <property type="match status" value="1"/>
</dbReference>
<reference evidence="3" key="1">
    <citation type="submission" date="2019-07" db="EMBL/GenBank/DDBJ databases">
        <authorList>
            <person name="Weber M."/>
            <person name="Kostadinov I."/>
            <person name="Kostadinov D I."/>
        </authorList>
    </citation>
    <scope>NUCLEOTIDE SEQUENCE</scope>
    <source>
        <strain evidence="3">Gfbio:sag-sample-m06:053724c1-46a9-4a36-b237-ea2bf867836b</strain>
    </source>
</reference>
<proteinExistence type="inferred from homology"/>
<feature type="compositionally biased region" description="Polar residues" evidence="2">
    <location>
        <begin position="40"/>
        <end position="51"/>
    </location>
</feature>
<feature type="region of interest" description="Disordered" evidence="2">
    <location>
        <begin position="119"/>
        <end position="142"/>
    </location>
</feature>
<comment type="similarity">
    <text evidence="1">Belongs to the bactofilin family.</text>
</comment>
<accession>A0A7D9H4G8</accession>
<dbReference type="AlphaFoldDB" id="A0A7D9H4G8"/>
<protein>
    <submittedName>
        <fullName evidence="3">Integral membrane protein CcmA involved in cell shape determination</fullName>
    </submittedName>
</protein>
<evidence type="ECO:0000256" key="1">
    <source>
        <dbReference type="ARBA" id="ARBA00044755"/>
    </source>
</evidence>
<organism evidence="3">
    <name type="scientific">uncultured Woeseiaceae bacterium</name>
    <dbReference type="NCBI Taxonomy" id="1983305"/>
    <lineage>
        <taxon>Bacteria</taxon>
        <taxon>Pseudomonadati</taxon>
        <taxon>Pseudomonadota</taxon>
        <taxon>Gammaproteobacteria</taxon>
        <taxon>Woeseiales</taxon>
        <taxon>Woeseiaceae</taxon>
        <taxon>environmental samples</taxon>
    </lineage>
</organism>
<dbReference type="InterPro" id="IPR007607">
    <property type="entry name" value="BacA/B"/>
</dbReference>
<sequence length="142" mass="15143">MFGRKQRKHSVIDTLIGPNSRINGDLQFEGGCHIDGTVKGSVSSDPESNSAVSISEEGGIEGGVNVSYVVLNGIVRGDVHANQRVELGPTARVIGNVYYNLIELAIGAEINGKLVHQPDGKIPLPDRRDSEIESPVKIVSNT</sequence>
<dbReference type="EMBL" id="LR633967">
    <property type="protein sequence ID" value="VUX56289.1"/>
    <property type="molecule type" value="Genomic_DNA"/>
</dbReference>
<feature type="region of interest" description="Disordered" evidence="2">
    <location>
        <begin position="37"/>
        <end position="56"/>
    </location>
</feature>
<feature type="compositionally biased region" description="Basic and acidic residues" evidence="2">
    <location>
        <begin position="119"/>
        <end position="131"/>
    </location>
</feature>
<evidence type="ECO:0000313" key="3">
    <source>
        <dbReference type="EMBL" id="VUX56289.1"/>
    </source>
</evidence>
<dbReference type="PANTHER" id="PTHR35024">
    <property type="entry name" value="HYPOTHETICAL CYTOSOLIC PROTEIN"/>
    <property type="match status" value="1"/>
</dbReference>